<name>A0A3B7QRV5_9BACT</name>
<sequence>MPRFRLPVFKSHRLARWPWLVAALLLAANGAQAQQAPRASLIIRNGRVLDGSGNSWFRGDVAVHQGRIVAVGRLPANFLADTVIDANGLVVAPGFIDVHTHIEDDELRQPTADNFIYDGVTTVITGNCGSSRLDIGRYFQVLDSARLSVNVASLIGHGDVRKAVLGRAKRQATEAELQQMEQLVARAMQAGAVGLSTGLIYIPGTYTRTPELVRLARVAGQYRGLYATHMRNEGDSVLQAIQEALLIGREARLPVQISHLKIGGKQNWGRAPQALALIEQARQAGQEVTIDQYPYTASSTSLSTIIPDDVQADGRDSLRARLQRPGVRAAVEAAMVRRLRQRGFKHYDYAVVASFPPQPSYQGLSIEQINQRLGRKHKAAAEAATVLDLVLQHDAGMVFHGMSEPDVQQIMRYPFNMVASDAGVRVWQQGMPHPRGYGSNARVLGRYVRELRVIGLEEAVRRMTSLPAQTFGLADRGLLRPGLAADIVVFDPATVQDHSTFERPHQYSTGMQYVLVNGRLTVVQGKHLGTRAGQVLYGPGKQ</sequence>
<evidence type="ECO:0000256" key="1">
    <source>
        <dbReference type="SAM" id="SignalP"/>
    </source>
</evidence>
<dbReference type="Proteomes" id="UP000262802">
    <property type="component" value="Chromosome"/>
</dbReference>
<feature type="domain" description="Amidohydrolase 3" evidence="2">
    <location>
        <begin position="83"/>
        <end position="521"/>
    </location>
</feature>
<evidence type="ECO:0000313" key="3">
    <source>
        <dbReference type="EMBL" id="AYA35708.1"/>
    </source>
</evidence>
<keyword evidence="1" id="KW-0732">Signal</keyword>
<reference evidence="3 4" key="1">
    <citation type="submission" date="2018-09" db="EMBL/GenBank/DDBJ databases">
        <title>Hymenobacter medium sp. nov., isolated from R2A medium.</title>
        <authorList>
            <person name="Yingchao G."/>
        </authorList>
    </citation>
    <scope>NUCLEOTIDE SEQUENCE [LARGE SCALE GENOMIC DNA]</scope>
    <source>
        <strain evidence="4">sh-6</strain>
    </source>
</reference>
<feature type="signal peptide" evidence="1">
    <location>
        <begin position="1"/>
        <end position="33"/>
    </location>
</feature>
<organism evidence="3 4">
    <name type="scientific">Hymenobacter oligotrophus</name>
    <dbReference type="NCBI Taxonomy" id="2319843"/>
    <lineage>
        <taxon>Bacteria</taxon>
        <taxon>Pseudomonadati</taxon>
        <taxon>Bacteroidota</taxon>
        <taxon>Cytophagia</taxon>
        <taxon>Cytophagales</taxon>
        <taxon>Hymenobacteraceae</taxon>
        <taxon>Hymenobacter</taxon>
    </lineage>
</organism>
<feature type="chain" id="PRO_5017541311" evidence="1">
    <location>
        <begin position="34"/>
        <end position="542"/>
    </location>
</feature>
<dbReference type="OrthoDB" id="9775607at2"/>
<dbReference type="InterPro" id="IPR050378">
    <property type="entry name" value="Metallo-dep_Hydrolases_sf"/>
</dbReference>
<dbReference type="InterPro" id="IPR032466">
    <property type="entry name" value="Metal_Hydrolase"/>
</dbReference>
<evidence type="ECO:0000313" key="4">
    <source>
        <dbReference type="Proteomes" id="UP000262802"/>
    </source>
</evidence>
<dbReference type="PANTHER" id="PTHR11647:SF1">
    <property type="entry name" value="COLLAPSIN RESPONSE MEDIATOR PROTEIN"/>
    <property type="match status" value="1"/>
</dbReference>
<accession>A0A3B7QRV5</accession>
<dbReference type="SUPFAM" id="SSF51556">
    <property type="entry name" value="Metallo-dependent hydrolases"/>
    <property type="match status" value="1"/>
</dbReference>
<dbReference type="KEGG" id="hyh:D3Y59_00750"/>
<dbReference type="EMBL" id="CP032317">
    <property type="protein sequence ID" value="AYA35708.1"/>
    <property type="molecule type" value="Genomic_DNA"/>
</dbReference>
<evidence type="ECO:0000259" key="2">
    <source>
        <dbReference type="Pfam" id="PF07969"/>
    </source>
</evidence>
<dbReference type="AlphaFoldDB" id="A0A3B7QRV5"/>
<dbReference type="Gene3D" id="3.20.20.140">
    <property type="entry name" value="Metal-dependent hydrolases"/>
    <property type="match status" value="2"/>
</dbReference>
<protein>
    <submittedName>
        <fullName evidence="3">D-aminoacylase</fullName>
    </submittedName>
</protein>
<dbReference type="GO" id="GO:0016810">
    <property type="term" value="F:hydrolase activity, acting on carbon-nitrogen (but not peptide) bonds"/>
    <property type="evidence" value="ECO:0007669"/>
    <property type="project" value="InterPro"/>
</dbReference>
<proteinExistence type="predicted"/>
<dbReference type="SUPFAM" id="SSF51338">
    <property type="entry name" value="Composite domain of metallo-dependent hydrolases"/>
    <property type="match status" value="1"/>
</dbReference>
<dbReference type="PANTHER" id="PTHR11647">
    <property type="entry name" value="HYDRANTOINASE/DIHYDROPYRIMIDINASE FAMILY MEMBER"/>
    <property type="match status" value="1"/>
</dbReference>
<dbReference type="RefSeq" id="WP_119443299.1">
    <property type="nucleotide sequence ID" value="NZ_CP032317.1"/>
</dbReference>
<gene>
    <name evidence="3" type="ORF">D3Y59_00750</name>
</gene>
<dbReference type="CDD" id="cd01297">
    <property type="entry name" value="D-aminoacylase"/>
    <property type="match status" value="1"/>
</dbReference>
<dbReference type="InterPro" id="IPR013108">
    <property type="entry name" value="Amidohydro_3"/>
</dbReference>
<dbReference type="InterPro" id="IPR011059">
    <property type="entry name" value="Metal-dep_hydrolase_composite"/>
</dbReference>
<dbReference type="Pfam" id="PF07969">
    <property type="entry name" value="Amidohydro_3"/>
    <property type="match status" value="1"/>
</dbReference>
<keyword evidence="4" id="KW-1185">Reference proteome</keyword>